<evidence type="ECO:0000259" key="1">
    <source>
        <dbReference type="Pfam" id="PF07727"/>
    </source>
</evidence>
<reference evidence="2" key="1">
    <citation type="journal article" date="2022" name="Int. J. Mol. Sci.">
        <title>Draft Genome of Tanacetum Coccineum: Genomic Comparison of Closely Related Tanacetum-Family Plants.</title>
        <authorList>
            <person name="Yamashiro T."/>
            <person name="Shiraishi A."/>
            <person name="Nakayama K."/>
            <person name="Satake H."/>
        </authorList>
    </citation>
    <scope>NUCLEOTIDE SEQUENCE</scope>
</reference>
<gene>
    <name evidence="2" type="ORF">Tco_0678712</name>
</gene>
<dbReference type="CDD" id="cd09272">
    <property type="entry name" value="RNase_HI_RT_Ty1"/>
    <property type="match status" value="1"/>
</dbReference>
<dbReference type="EMBL" id="BQNB010009483">
    <property type="protein sequence ID" value="GJS64148.1"/>
    <property type="molecule type" value="Genomic_DNA"/>
</dbReference>
<dbReference type="Pfam" id="PF07727">
    <property type="entry name" value="RVT_2"/>
    <property type="match status" value="1"/>
</dbReference>
<evidence type="ECO:0000313" key="2">
    <source>
        <dbReference type="EMBL" id="GJS64148.1"/>
    </source>
</evidence>
<dbReference type="PANTHER" id="PTHR11439:SF524">
    <property type="entry name" value="RNA-DIRECTED DNA POLYMERASE, PROTEIN KINASE RLK-PELLE-DLSV FAMILY"/>
    <property type="match status" value="1"/>
</dbReference>
<reference evidence="2" key="2">
    <citation type="submission" date="2022-01" db="EMBL/GenBank/DDBJ databases">
        <authorList>
            <person name="Yamashiro T."/>
            <person name="Shiraishi A."/>
            <person name="Satake H."/>
            <person name="Nakayama K."/>
        </authorList>
    </citation>
    <scope>NUCLEOTIDE SEQUENCE</scope>
</reference>
<organism evidence="2 3">
    <name type="scientific">Tanacetum coccineum</name>
    <dbReference type="NCBI Taxonomy" id="301880"/>
    <lineage>
        <taxon>Eukaryota</taxon>
        <taxon>Viridiplantae</taxon>
        <taxon>Streptophyta</taxon>
        <taxon>Embryophyta</taxon>
        <taxon>Tracheophyta</taxon>
        <taxon>Spermatophyta</taxon>
        <taxon>Magnoliopsida</taxon>
        <taxon>eudicotyledons</taxon>
        <taxon>Gunneridae</taxon>
        <taxon>Pentapetalae</taxon>
        <taxon>asterids</taxon>
        <taxon>campanulids</taxon>
        <taxon>Asterales</taxon>
        <taxon>Asteraceae</taxon>
        <taxon>Asteroideae</taxon>
        <taxon>Anthemideae</taxon>
        <taxon>Anthemidinae</taxon>
        <taxon>Tanacetum</taxon>
    </lineage>
</organism>
<proteinExistence type="predicted"/>
<accession>A0ABQ4XGR9</accession>
<dbReference type="SUPFAM" id="SSF56672">
    <property type="entry name" value="DNA/RNA polymerases"/>
    <property type="match status" value="1"/>
</dbReference>
<comment type="caution">
    <text evidence="2">The sequence shown here is derived from an EMBL/GenBank/DDBJ whole genome shotgun (WGS) entry which is preliminary data.</text>
</comment>
<dbReference type="Proteomes" id="UP001151760">
    <property type="component" value="Unassembled WGS sequence"/>
</dbReference>
<protein>
    <submittedName>
        <fullName evidence="2">Ribonuclease H-like domain-containing protein</fullName>
    </submittedName>
</protein>
<evidence type="ECO:0000313" key="3">
    <source>
        <dbReference type="Proteomes" id="UP001151760"/>
    </source>
</evidence>
<dbReference type="InterPro" id="IPR013103">
    <property type="entry name" value="RVT_2"/>
</dbReference>
<keyword evidence="3" id="KW-1185">Reference proteome</keyword>
<dbReference type="InterPro" id="IPR043502">
    <property type="entry name" value="DNA/RNA_pol_sf"/>
</dbReference>
<name>A0ABQ4XGR9_9ASTR</name>
<dbReference type="PANTHER" id="PTHR11439">
    <property type="entry name" value="GAG-POL-RELATED RETROTRANSPOSON"/>
    <property type="match status" value="1"/>
</dbReference>
<sequence length="458" mass="52516">MQPTPKHQPIAEPILVHQQPAPIPSNTHPTVTHAKDGISKPIDHLSLHTTTTSPILHSHIHALSDPFWHKVMLEVYNALITNKTWVLVPCPANVNIMRSMWLFRHNFNADGSLIRYKARLVANGPNQQLGIDCDETFSSVVKLATIYTVLSLAACRNWLIHQLDMMNAFPHIYLSKTIYMHQLPSFVHPLHLDFFHLQRSLYGLKQAFHAWFQCFASYDTRVDFQHSKTDSSLFIFHRGIDIAYLLLYVDDIFLTASFKDFLQRVVSSLHGEFVMIDLGSLNYFPGVSAQRSTRFIFISGLRAHMQNCNPCQTPIDIDSKLGPDSDFQVCLYMHDPQEPHFSTLKGILRSSAEAEYQGVANVVAETAWIRNLLCELHAPIFTTTLVYYDNVSVIYLSYNLVQHQRTKHIKLDIHFVRDFVAKDLVRVMHVPSRYQYADIFTKGLPNAMFQDFHSSLNV</sequence>
<feature type="domain" description="Reverse transcriptase Ty1/copia-type" evidence="1">
    <location>
        <begin position="82"/>
        <end position="315"/>
    </location>
</feature>